<dbReference type="OrthoDB" id="1919845at2759"/>
<accession>A0A9E7JT09</accession>
<name>A0A9E7JT09_9LILI</name>
<dbReference type="Proteomes" id="UP001055439">
    <property type="component" value="Chromosome 3"/>
</dbReference>
<dbReference type="SUPFAM" id="SSF56672">
    <property type="entry name" value="DNA/RNA polymerases"/>
    <property type="match status" value="1"/>
</dbReference>
<dbReference type="InterPro" id="IPR043502">
    <property type="entry name" value="DNA/RNA_pol_sf"/>
</dbReference>
<evidence type="ECO:0000313" key="1">
    <source>
        <dbReference type="EMBL" id="URD92505.1"/>
    </source>
</evidence>
<proteinExistence type="predicted"/>
<keyword evidence="2" id="KW-1185">Reference proteome</keyword>
<dbReference type="AlphaFoldDB" id="A0A9E7JT09"/>
<dbReference type="PANTHER" id="PTHR11439">
    <property type="entry name" value="GAG-POL-RELATED RETROTRANSPOSON"/>
    <property type="match status" value="1"/>
</dbReference>
<sequence length="425" mass="48287">MNLPQLLKPKNLYTGVKPCVKNMMPSSITPRGPLSYFLGVEATFTSSGLLLSQRKYIQDLLSKTNMQDAKEVITPLSTNESLKLYDGSPVSDATQYRQVLGSLQYLALTRPDISFAVNKLSQFMHQLSTTHWSAVKRILRYLKGTLHHGMFLRKHTPLNLHTFVDVNWAGNFNDRTSTSGYIIFLGANPINWSSKKQKIVARSTTEAEYRAIAITTTELNWVTNLLKELNVNSTLPPTIYCDNIGATYLCVNPVFHSRMKYIAIDFHFVRDQVVRYQLRVSHIWRTPIPQQRLGYTVITARRRDDTATNHPQHYHFVGLNAIERLSFSSEKLVFRIILEAEHFGVFVKPWFEAAACSDSPSNEVDRGKRGPIRKQQDKFPILETPWLHEVMERDSAPFQVLLGTGMEASTDDDRLGFGKTGHGPA</sequence>
<dbReference type="CDD" id="cd09272">
    <property type="entry name" value="RNase_HI_RT_Ty1"/>
    <property type="match status" value="1"/>
</dbReference>
<dbReference type="PANTHER" id="PTHR11439:SF489">
    <property type="entry name" value="RNA-DIRECTED DNA POLYMERASE"/>
    <property type="match status" value="1"/>
</dbReference>
<dbReference type="EMBL" id="CP097505">
    <property type="protein sequence ID" value="URD92505.1"/>
    <property type="molecule type" value="Genomic_DNA"/>
</dbReference>
<reference evidence="1" key="1">
    <citation type="submission" date="2022-05" db="EMBL/GenBank/DDBJ databases">
        <title>The Musa troglodytarum L. genome provides insights into the mechanism of non-climacteric behaviour and enrichment of carotenoids.</title>
        <authorList>
            <person name="Wang J."/>
        </authorList>
    </citation>
    <scope>NUCLEOTIDE SEQUENCE</scope>
    <source>
        <tissue evidence="1">Leaf</tissue>
    </source>
</reference>
<organism evidence="1 2">
    <name type="scientific">Musa troglodytarum</name>
    <name type="common">fe'i banana</name>
    <dbReference type="NCBI Taxonomy" id="320322"/>
    <lineage>
        <taxon>Eukaryota</taxon>
        <taxon>Viridiplantae</taxon>
        <taxon>Streptophyta</taxon>
        <taxon>Embryophyta</taxon>
        <taxon>Tracheophyta</taxon>
        <taxon>Spermatophyta</taxon>
        <taxon>Magnoliopsida</taxon>
        <taxon>Liliopsida</taxon>
        <taxon>Zingiberales</taxon>
        <taxon>Musaceae</taxon>
        <taxon>Musa</taxon>
    </lineage>
</organism>
<gene>
    <name evidence="1" type="ORF">MUK42_28132</name>
</gene>
<protein>
    <submittedName>
        <fullName evidence="1">Retrotransposon protein</fullName>
    </submittedName>
</protein>
<evidence type="ECO:0000313" key="2">
    <source>
        <dbReference type="Proteomes" id="UP001055439"/>
    </source>
</evidence>